<sequence length="56" mass="5940">MDATERRLRAVSAHLQPQATAARRTSDSLAPNPTAGEYAHGTHASQALSLSSPARR</sequence>
<proteinExistence type="predicted"/>
<evidence type="ECO:0000256" key="1">
    <source>
        <dbReference type="SAM" id="MobiDB-lite"/>
    </source>
</evidence>
<gene>
    <name evidence="2" type="ORF">TRIUR3_28395</name>
</gene>
<organism evidence="2">
    <name type="scientific">Triticum urartu</name>
    <name type="common">Red wild einkorn</name>
    <name type="synonym">Crithodium urartu</name>
    <dbReference type="NCBI Taxonomy" id="4572"/>
    <lineage>
        <taxon>Eukaryota</taxon>
        <taxon>Viridiplantae</taxon>
        <taxon>Streptophyta</taxon>
        <taxon>Embryophyta</taxon>
        <taxon>Tracheophyta</taxon>
        <taxon>Spermatophyta</taxon>
        <taxon>Magnoliopsida</taxon>
        <taxon>Liliopsida</taxon>
        <taxon>Poales</taxon>
        <taxon>Poaceae</taxon>
        <taxon>BOP clade</taxon>
        <taxon>Pooideae</taxon>
        <taxon>Triticodae</taxon>
        <taxon>Triticeae</taxon>
        <taxon>Triticinae</taxon>
        <taxon>Triticum</taxon>
    </lineage>
</organism>
<name>M8A4K1_TRIUA</name>
<feature type="region of interest" description="Disordered" evidence="1">
    <location>
        <begin position="1"/>
        <end position="56"/>
    </location>
</feature>
<protein>
    <submittedName>
        <fullName evidence="2">Uncharacterized protein</fullName>
    </submittedName>
</protein>
<dbReference type="STRING" id="4572.M8A4K1"/>
<dbReference type="EMBL" id="KD025310">
    <property type="protein sequence ID" value="EMS66936.1"/>
    <property type="molecule type" value="Genomic_DNA"/>
</dbReference>
<feature type="compositionally biased region" description="Polar residues" evidence="1">
    <location>
        <begin position="43"/>
        <end position="56"/>
    </location>
</feature>
<reference evidence="2" key="1">
    <citation type="journal article" date="2013" name="Nature">
        <title>Draft genome of the wheat A-genome progenitor Triticum urartu.</title>
        <authorList>
            <person name="Ling H.Q."/>
            <person name="Zhao S."/>
            <person name="Liu D."/>
            <person name="Wang J."/>
            <person name="Sun H."/>
            <person name="Zhang C."/>
            <person name="Fan H."/>
            <person name="Li D."/>
            <person name="Dong L."/>
            <person name="Tao Y."/>
            <person name="Gao C."/>
            <person name="Wu H."/>
            <person name="Li Y."/>
            <person name="Cui Y."/>
            <person name="Guo X."/>
            <person name="Zheng S."/>
            <person name="Wang B."/>
            <person name="Yu K."/>
            <person name="Liang Q."/>
            <person name="Yang W."/>
            <person name="Lou X."/>
            <person name="Chen J."/>
            <person name="Feng M."/>
            <person name="Jian J."/>
            <person name="Zhang X."/>
            <person name="Luo G."/>
            <person name="Jiang Y."/>
            <person name="Liu J."/>
            <person name="Wang Z."/>
            <person name="Sha Y."/>
            <person name="Zhang B."/>
            <person name="Wu H."/>
            <person name="Tang D."/>
            <person name="Shen Q."/>
            <person name="Xue P."/>
            <person name="Zou S."/>
            <person name="Wang X."/>
            <person name="Liu X."/>
            <person name="Wang F."/>
            <person name="Yang Y."/>
            <person name="An X."/>
            <person name="Dong Z."/>
            <person name="Zhang K."/>
            <person name="Zhang X."/>
            <person name="Luo M.C."/>
            <person name="Dvorak J."/>
            <person name="Tong Y."/>
            <person name="Wang J."/>
            <person name="Yang H."/>
            <person name="Li Z."/>
            <person name="Wang D."/>
            <person name="Zhang A."/>
            <person name="Wang J."/>
        </authorList>
    </citation>
    <scope>NUCLEOTIDE SEQUENCE</scope>
</reference>
<evidence type="ECO:0000313" key="2">
    <source>
        <dbReference type="EMBL" id="EMS66936.1"/>
    </source>
</evidence>
<accession>M8A4K1</accession>
<dbReference type="AlphaFoldDB" id="M8A4K1"/>